<dbReference type="Proteomes" id="UP000292423">
    <property type="component" value="Unassembled WGS sequence"/>
</dbReference>
<dbReference type="SMART" id="SM00846">
    <property type="entry name" value="Gp_dh_N"/>
    <property type="match status" value="1"/>
</dbReference>
<feature type="binding site" evidence="5">
    <location>
        <position position="327"/>
    </location>
    <ligand>
        <name>NAD(+)</name>
        <dbReference type="ChEBI" id="CHEBI:57540"/>
    </ligand>
</feature>
<evidence type="ECO:0000256" key="2">
    <source>
        <dbReference type="ARBA" id="ARBA00011881"/>
    </source>
</evidence>
<evidence type="ECO:0000313" key="9">
    <source>
        <dbReference type="EMBL" id="RZU47614.1"/>
    </source>
</evidence>
<dbReference type="EMBL" id="SHKX01000010">
    <property type="protein sequence ID" value="RZU47614.1"/>
    <property type="molecule type" value="Genomic_DNA"/>
</dbReference>
<reference evidence="9 10" key="1">
    <citation type="submission" date="2019-02" db="EMBL/GenBank/DDBJ databases">
        <title>Genomic Encyclopedia of Type Strains, Phase IV (KMG-IV): sequencing the most valuable type-strain genomes for metagenomic binning, comparative biology and taxonomic classification.</title>
        <authorList>
            <person name="Goeker M."/>
        </authorList>
    </citation>
    <scope>NUCLEOTIDE SEQUENCE [LARGE SCALE GENOMIC DNA]</scope>
    <source>
        <strain evidence="9 10">DSM 105135</strain>
    </source>
</reference>
<dbReference type="FunFam" id="3.30.360.10:FF:000002">
    <property type="entry name" value="Glyceraldehyde-3-phosphate dehydrogenase"/>
    <property type="match status" value="1"/>
</dbReference>
<dbReference type="SUPFAM" id="SSF55347">
    <property type="entry name" value="Glyceraldehyde-3-phosphate dehydrogenase-like, C-terminal domain"/>
    <property type="match status" value="1"/>
</dbReference>
<sequence length="348" mass="38289">MTAVRPLRVAINGYGRIGRNVVRAWLERGCPDSLQFVAINDLGDAATLAHLTRYDSTHGRLHGAAELDGDELVLAAKGCECPHRIRLFSEAEPEHLPWAELNVDVVLECTGQFRARDEAARHLRAGAGKVIIGAAPFDEVDATVVYGVNHHTVRAEDRVLSSVSCTTHALVPLVQILDEAFGLESALMTEIHAVTTDQMVLDRTHRDWRRGRAAGHNVIPTTSSSIGALKRVLPHMAGRVDGYSIRVPTLNVAAIDLNFVTREPVTVDMINVLFRDHAAGSYGEILGYCDEWLVSSDFNHLPQSLFFDATETRVVGRQAKVLAWYDNEWGYANRLLDLCGVLAKLAIN</sequence>
<dbReference type="GO" id="GO:0016620">
    <property type="term" value="F:oxidoreductase activity, acting on the aldehyde or oxo group of donors, NAD or NADP as acceptor"/>
    <property type="evidence" value="ECO:0007669"/>
    <property type="project" value="InterPro"/>
</dbReference>
<comment type="similarity">
    <text evidence="1 7">Belongs to the glyceraldehyde-3-phosphate dehydrogenase family.</text>
</comment>
<feature type="domain" description="Glyceraldehyde 3-phosphate dehydrogenase NAD(P) binding" evidence="8">
    <location>
        <begin position="7"/>
        <end position="165"/>
    </location>
</feature>
<dbReference type="RefSeq" id="WP_130410840.1">
    <property type="nucleotide sequence ID" value="NZ_SHKX01000010.1"/>
</dbReference>
<keyword evidence="5" id="KW-0547">Nucleotide-binding</keyword>
<dbReference type="SUPFAM" id="SSF51735">
    <property type="entry name" value="NAD(P)-binding Rossmann-fold domains"/>
    <property type="match status" value="1"/>
</dbReference>
<evidence type="ECO:0000256" key="4">
    <source>
        <dbReference type="PIRSR" id="PIRSR000149-1"/>
    </source>
</evidence>
<proteinExistence type="inferred from homology"/>
<evidence type="ECO:0000256" key="5">
    <source>
        <dbReference type="PIRSR" id="PIRSR000149-3"/>
    </source>
</evidence>
<evidence type="ECO:0000259" key="8">
    <source>
        <dbReference type="SMART" id="SM00846"/>
    </source>
</evidence>
<dbReference type="InterPro" id="IPR036291">
    <property type="entry name" value="NAD(P)-bd_dom_sf"/>
</dbReference>
<organism evidence="9 10">
    <name type="scientific">Fluviicoccus keumensis</name>
    <dbReference type="NCBI Taxonomy" id="1435465"/>
    <lineage>
        <taxon>Bacteria</taxon>
        <taxon>Pseudomonadati</taxon>
        <taxon>Pseudomonadota</taxon>
        <taxon>Gammaproteobacteria</taxon>
        <taxon>Moraxellales</taxon>
        <taxon>Moraxellaceae</taxon>
        <taxon>Fluviicoccus</taxon>
    </lineage>
</organism>
<comment type="subunit">
    <text evidence="2">Homotetramer.</text>
</comment>
<protein>
    <submittedName>
        <fullName evidence="9">Glyceraldehyde 3-phosphate dehydrogenase</fullName>
    </submittedName>
</protein>
<dbReference type="PRINTS" id="PR00078">
    <property type="entry name" value="G3PDHDRGNASE"/>
</dbReference>
<keyword evidence="10" id="KW-1185">Reference proteome</keyword>
<name>A0A4Q7ZBS4_9GAMM</name>
<dbReference type="PIRSF" id="PIRSF000149">
    <property type="entry name" value="GAP_DH"/>
    <property type="match status" value="1"/>
</dbReference>
<dbReference type="AlphaFoldDB" id="A0A4Q7ZBS4"/>
<dbReference type="InterPro" id="IPR020829">
    <property type="entry name" value="GlycerAld_3-P_DH_cat"/>
</dbReference>
<dbReference type="PANTHER" id="PTHR43148">
    <property type="entry name" value="GLYCERALDEHYDE-3-PHOSPHATE DEHYDROGENASE 2"/>
    <property type="match status" value="1"/>
</dbReference>
<dbReference type="CDD" id="cd18126">
    <property type="entry name" value="GAPDH_I_C"/>
    <property type="match status" value="1"/>
</dbReference>
<evidence type="ECO:0000256" key="7">
    <source>
        <dbReference type="RuleBase" id="RU000397"/>
    </source>
</evidence>
<feature type="binding site" evidence="5">
    <location>
        <begin position="16"/>
        <end position="17"/>
    </location>
    <ligand>
        <name>NAD(+)</name>
        <dbReference type="ChEBI" id="CHEBI:57540"/>
    </ligand>
</feature>
<dbReference type="GO" id="GO:0051287">
    <property type="term" value="F:NAD binding"/>
    <property type="evidence" value="ECO:0007669"/>
    <property type="project" value="InterPro"/>
</dbReference>
<evidence type="ECO:0000256" key="3">
    <source>
        <dbReference type="ARBA" id="ARBA00023002"/>
    </source>
</evidence>
<feature type="active site" description="Nucleophile" evidence="4">
    <location>
        <position position="165"/>
    </location>
</feature>
<dbReference type="PROSITE" id="PS00071">
    <property type="entry name" value="GAPDH"/>
    <property type="match status" value="1"/>
</dbReference>
<evidence type="ECO:0000313" key="10">
    <source>
        <dbReference type="Proteomes" id="UP000292423"/>
    </source>
</evidence>
<dbReference type="OrthoDB" id="9803304at2"/>
<feature type="site" description="Activates thiol group during catalysis" evidence="6">
    <location>
        <position position="192"/>
    </location>
</feature>
<dbReference type="Gene3D" id="3.40.50.720">
    <property type="entry name" value="NAD(P)-binding Rossmann-like Domain"/>
    <property type="match status" value="1"/>
</dbReference>
<dbReference type="Pfam" id="PF00044">
    <property type="entry name" value="Gp_dh_N"/>
    <property type="match status" value="1"/>
</dbReference>
<evidence type="ECO:0000256" key="6">
    <source>
        <dbReference type="PIRSR" id="PIRSR000149-4"/>
    </source>
</evidence>
<keyword evidence="5" id="KW-0520">NAD</keyword>
<dbReference type="Gene3D" id="3.30.360.10">
    <property type="entry name" value="Dihydrodipicolinate Reductase, domain 2"/>
    <property type="match status" value="1"/>
</dbReference>
<gene>
    <name evidence="9" type="ORF">EV700_0581</name>
</gene>
<evidence type="ECO:0000256" key="1">
    <source>
        <dbReference type="ARBA" id="ARBA00007406"/>
    </source>
</evidence>
<feature type="binding site" evidence="5">
    <location>
        <position position="41"/>
    </location>
    <ligand>
        <name>NAD(+)</name>
        <dbReference type="ChEBI" id="CHEBI:57540"/>
    </ligand>
</feature>
<dbReference type="FunFam" id="3.40.50.720:FF:000001">
    <property type="entry name" value="Glyceraldehyde-3-phosphate dehydrogenase"/>
    <property type="match status" value="1"/>
</dbReference>
<keyword evidence="3" id="KW-0560">Oxidoreductase</keyword>
<comment type="caution">
    <text evidence="9">The sequence shown here is derived from an EMBL/GenBank/DDBJ whole genome shotgun (WGS) entry which is preliminary data.</text>
</comment>
<dbReference type="InterPro" id="IPR020828">
    <property type="entry name" value="GlycerAld_3-P_DH_NAD(P)-bd"/>
</dbReference>
<dbReference type="Pfam" id="PF02800">
    <property type="entry name" value="Gp_dh_C"/>
    <property type="match status" value="1"/>
</dbReference>
<accession>A0A4Q7ZBS4</accession>
<dbReference type="InterPro" id="IPR020831">
    <property type="entry name" value="GlycerAld/Erythrose_P_DH"/>
</dbReference>
<dbReference type="InterPro" id="IPR020830">
    <property type="entry name" value="GlycerAld_3-P_DH_AS"/>
</dbReference>